<evidence type="ECO:0000256" key="9">
    <source>
        <dbReference type="RuleBase" id="RU004320"/>
    </source>
</evidence>
<evidence type="ECO:0000313" key="11">
    <source>
        <dbReference type="Proteomes" id="UP000231252"/>
    </source>
</evidence>
<dbReference type="GO" id="GO:0072344">
    <property type="term" value="P:rescue of stalled ribosome"/>
    <property type="evidence" value="ECO:0007669"/>
    <property type="project" value="UniProtKB-UniRule"/>
</dbReference>
<comment type="caution">
    <text evidence="10">The sequence shown here is derived from an EMBL/GenBank/DDBJ whole genome shotgun (WGS) entry which is preliminary data.</text>
</comment>
<dbReference type="AlphaFoldDB" id="A0A2H0XCX0"/>
<dbReference type="EMBL" id="PEYU01000002">
    <property type="protein sequence ID" value="PIS22787.1"/>
    <property type="molecule type" value="Genomic_DNA"/>
</dbReference>
<evidence type="ECO:0000256" key="4">
    <source>
        <dbReference type="ARBA" id="ARBA00022884"/>
    </source>
</evidence>
<evidence type="ECO:0000256" key="7">
    <source>
        <dbReference type="HAMAP-Rule" id="MF_00083"/>
    </source>
</evidence>
<feature type="active site" description="Proton acceptor" evidence="7">
    <location>
        <position position="19"/>
    </location>
</feature>
<feature type="site" description="Stabilizes the basic form of H active site to accept a proton" evidence="7">
    <location>
        <position position="94"/>
    </location>
</feature>
<dbReference type="EC" id="3.1.1.29" evidence="1 7"/>
<evidence type="ECO:0000256" key="6">
    <source>
        <dbReference type="ARBA" id="ARBA00050038"/>
    </source>
</evidence>
<keyword evidence="3 7" id="KW-0378">Hydrolase</keyword>
<keyword evidence="4 7" id="KW-0694">RNA-binding</keyword>
<dbReference type="InterPro" id="IPR001328">
    <property type="entry name" value="Pept_tRNA_hydro"/>
</dbReference>
<evidence type="ECO:0000313" key="10">
    <source>
        <dbReference type="EMBL" id="PIS22787.1"/>
    </source>
</evidence>
<feature type="binding site" evidence="7">
    <location>
        <position position="67"/>
    </location>
    <ligand>
        <name>tRNA</name>
        <dbReference type="ChEBI" id="CHEBI:17843"/>
    </ligand>
</feature>
<evidence type="ECO:0000256" key="3">
    <source>
        <dbReference type="ARBA" id="ARBA00022801"/>
    </source>
</evidence>
<evidence type="ECO:0000256" key="2">
    <source>
        <dbReference type="ARBA" id="ARBA00022555"/>
    </source>
</evidence>
<dbReference type="GO" id="GO:0004045">
    <property type="term" value="F:peptidyl-tRNA hydrolase activity"/>
    <property type="evidence" value="ECO:0007669"/>
    <property type="project" value="UniProtKB-UniRule"/>
</dbReference>
<evidence type="ECO:0000256" key="5">
    <source>
        <dbReference type="ARBA" id="ARBA00038063"/>
    </source>
</evidence>
<proteinExistence type="inferred from homology"/>
<gene>
    <name evidence="7" type="primary">pth</name>
    <name evidence="10" type="ORF">COT50_00210</name>
</gene>
<dbReference type="GO" id="GO:0005737">
    <property type="term" value="C:cytoplasm"/>
    <property type="evidence" value="ECO:0007669"/>
    <property type="project" value="UniProtKB-SubCell"/>
</dbReference>
<comment type="subunit">
    <text evidence="7">Monomer.</text>
</comment>
<comment type="similarity">
    <text evidence="5 7 9">Belongs to the PTH family.</text>
</comment>
<dbReference type="NCBIfam" id="TIGR00447">
    <property type="entry name" value="pth"/>
    <property type="match status" value="1"/>
</dbReference>
<evidence type="ECO:0000256" key="8">
    <source>
        <dbReference type="RuleBase" id="RU000673"/>
    </source>
</evidence>
<evidence type="ECO:0000256" key="1">
    <source>
        <dbReference type="ARBA" id="ARBA00013260"/>
    </source>
</evidence>
<name>A0A2H0XCX0_UNCKA</name>
<dbReference type="HAMAP" id="MF_00083">
    <property type="entry name" value="Pept_tRNA_hydro_bact"/>
    <property type="match status" value="1"/>
</dbReference>
<keyword evidence="2 7" id="KW-0820">tRNA-binding</keyword>
<dbReference type="SUPFAM" id="SSF53178">
    <property type="entry name" value="Peptidyl-tRNA hydrolase-like"/>
    <property type="match status" value="1"/>
</dbReference>
<dbReference type="Gene3D" id="3.40.50.1470">
    <property type="entry name" value="Peptidyl-tRNA hydrolase"/>
    <property type="match status" value="1"/>
</dbReference>
<dbReference type="PANTHER" id="PTHR17224">
    <property type="entry name" value="PEPTIDYL-TRNA HYDROLASE"/>
    <property type="match status" value="1"/>
</dbReference>
<organism evidence="10 11">
    <name type="scientific">candidate division WWE3 bacterium CG08_land_8_20_14_0_20_41_10</name>
    <dbReference type="NCBI Taxonomy" id="1975085"/>
    <lineage>
        <taxon>Bacteria</taxon>
        <taxon>Katanobacteria</taxon>
    </lineage>
</organism>
<sequence>MMLVVGLGNPGEKYKNNRHNAGFIVIDELALKWGLTWEFNKRLNAEVASPPTADRNDKIILIKPQTFMNESGEAVSRALNYFGIKPADLLVIHDDVDLEALQFKTSRNSSSAGHHGVQSIIDKISTQDFTRLRIGIGRPKVEVDGATRVTFEVEKYVLQDFPSDLLEVVKKQGIEHLLSSLNL</sequence>
<comment type="catalytic activity">
    <reaction evidence="7 8">
        <text>an N-acyl-L-alpha-aminoacyl-tRNA + H2O = an N-acyl-L-amino acid + a tRNA + H(+)</text>
        <dbReference type="Rhea" id="RHEA:54448"/>
        <dbReference type="Rhea" id="RHEA-COMP:10123"/>
        <dbReference type="Rhea" id="RHEA-COMP:13883"/>
        <dbReference type="ChEBI" id="CHEBI:15377"/>
        <dbReference type="ChEBI" id="CHEBI:15378"/>
        <dbReference type="ChEBI" id="CHEBI:59874"/>
        <dbReference type="ChEBI" id="CHEBI:78442"/>
        <dbReference type="ChEBI" id="CHEBI:138191"/>
        <dbReference type="EC" id="3.1.1.29"/>
    </reaction>
</comment>
<dbReference type="GO" id="GO:0000049">
    <property type="term" value="F:tRNA binding"/>
    <property type="evidence" value="ECO:0007669"/>
    <property type="project" value="UniProtKB-UniRule"/>
</dbReference>
<reference evidence="11" key="1">
    <citation type="submission" date="2017-09" db="EMBL/GenBank/DDBJ databases">
        <title>Depth-based differentiation of microbial function through sediment-hosted aquifers and enrichment of novel symbionts in the deep terrestrial subsurface.</title>
        <authorList>
            <person name="Probst A.J."/>
            <person name="Ladd B."/>
            <person name="Jarett J.K."/>
            <person name="Geller-Mcgrath D.E."/>
            <person name="Sieber C.M.K."/>
            <person name="Emerson J.B."/>
            <person name="Anantharaman K."/>
            <person name="Thomas B.C."/>
            <person name="Malmstrom R."/>
            <person name="Stieglmeier M."/>
            <person name="Klingl A."/>
            <person name="Woyke T."/>
            <person name="Ryan C.M."/>
            <person name="Banfield J.F."/>
        </authorList>
    </citation>
    <scope>NUCLEOTIDE SEQUENCE [LARGE SCALE GENOMIC DNA]</scope>
</reference>
<protein>
    <recommendedName>
        <fullName evidence="6 7">Peptidyl-tRNA hydrolase</fullName>
        <shortName evidence="7">Pth</shortName>
        <ecNumber evidence="1 7">3.1.1.29</ecNumber>
    </recommendedName>
</protein>
<feature type="site" description="Discriminates between blocked and unblocked aminoacyl-tRNA" evidence="7">
    <location>
        <position position="9"/>
    </location>
</feature>
<comment type="subcellular location">
    <subcellularLocation>
        <location evidence="7">Cytoplasm</location>
    </subcellularLocation>
</comment>
<dbReference type="PROSITE" id="PS01195">
    <property type="entry name" value="PEPT_TRNA_HYDROL_1"/>
    <property type="match status" value="1"/>
</dbReference>
<dbReference type="CDD" id="cd00462">
    <property type="entry name" value="PTH"/>
    <property type="match status" value="1"/>
</dbReference>
<keyword evidence="7" id="KW-0963">Cytoplasm</keyword>
<feature type="binding site" evidence="7">
    <location>
        <position position="14"/>
    </location>
    <ligand>
        <name>tRNA</name>
        <dbReference type="ChEBI" id="CHEBI:17843"/>
    </ligand>
</feature>
<comment type="function">
    <text evidence="7">Catalyzes the release of premature peptidyl moieties from peptidyl-tRNA molecules trapped in stalled 50S ribosomal subunits, and thus maintains levels of free tRNAs and 50S ribosomes.</text>
</comment>
<dbReference type="InterPro" id="IPR036416">
    <property type="entry name" value="Pept_tRNA_hydro_sf"/>
</dbReference>
<comment type="function">
    <text evidence="7">Hydrolyzes ribosome-free peptidyl-tRNAs (with 1 or more amino acids incorporated), which drop off the ribosome during protein synthesis, or as a result of ribosome stalling.</text>
</comment>
<dbReference type="PANTHER" id="PTHR17224:SF1">
    <property type="entry name" value="PEPTIDYL-TRNA HYDROLASE"/>
    <property type="match status" value="1"/>
</dbReference>
<feature type="binding site" evidence="7">
    <location>
        <position position="69"/>
    </location>
    <ligand>
        <name>tRNA</name>
        <dbReference type="ChEBI" id="CHEBI:17843"/>
    </ligand>
</feature>
<dbReference type="InterPro" id="IPR018171">
    <property type="entry name" value="Pept_tRNA_hydro_CS"/>
</dbReference>
<dbReference type="Proteomes" id="UP000231252">
    <property type="component" value="Unassembled WGS sequence"/>
</dbReference>
<accession>A0A2H0XCX0</accession>
<dbReference type="GO" id="GO:0006515">
    <property type="term" value="P:protein quality control for misfolded or incompletely synthesized proteins"/>
    <property type="evidence" value="ECO:0007669"/>
    <property type="project" value="UniProtKB-UniRule"/>
</dbReference>
<dbReference type="Pfam" id="PF01195">
    <property type="entry name" value="Pept_tRNA_hydro"/>
    <property type="match status" value="1"/>
</dbReference>
<comment type="caution">
    <text evidence="7">Lacks conserved residue(s) required for the propagation of feature annotation.</text>
</comment>